<keyword evidence="2" id="KW-1185">Reference proteome</keyword>
<reference evidence="1 2" key="1">
    <citation type="submission" date="2024-01" db="EMBL/GenBank/DDBJ databases">
        <title>The genomes of 5 underutilized Papilionoideae crops provide insights into root nodulation and disease resistanc.</title>
        <authorList>
            <person name="Jiang F."/>
        </authorList>
    </citation>
    <scope>NUCLEOTIDE SEQUENCE [LARGE SCALE GENOMIC DNA]</scope>
    <source>
        <strain evidence="1">LVBAO_FW01</strain>
        <tissue evidence="1">Leaves</tissue>
    </source>
</reference>
<name>A0AAN9M280_CANGL</name>
<accession>A0AAN9M280</accession>
<comment type="caution">
    <text evidence="1">The sequence shown here is derived from an EMBL/GenBank/DDBJ whole genome shotgun (WGS) entry which is preliminary data.</text>
</comment>
<protein>
    <submittedName>
        <fullName evidence="1">Uncharacterized protein</fullName>
    </submittedName>
</protein>
<dbReference type="Proteomes" id="UP001367508">
    <property type="component" value="Unassembled WGS sequence"/>
</dbReference>
<gene>
    <name evidence="1" type="ORF">VNO77_14925</name>
</gene>
<organism evidence="1 2">
    <name type="scientific">Canavalia gladiata</name>
    <name type="common">Sword bean</name>
    <name type="synonym">Dolichos gladiatus</name>
    <dbReference type="NCBI Taxonomy" id="3824"/>
    <lineage>
        <taxon>Eukaryota</taxon>
        <taxon>Viridiplantae</taxon>
        <taxon>Streptophyta</taxon>
        <taxon>Embryophyta</taxon>
        <taxon>Tracheophyta</taxon>
        <taxon>Spermatophyta</taxon>
        <taxon>Magnoliopsida</taxon>
        <taxon>eudicotyledons</taxon>
        <taxon>Gunneridae</taxon>
        <taxon>Pentapetalae</taxon>
        <taxon>rosids</taxon>
        <taxon>fabids</taxon>
        <taxon>Fabales</taxon>
        <taxon>Fabaceae</taxon>
        <taxon>Papilionoideae</taxon>
        <taxon>50 kb inversion clade</taxon>
        <taxon>NPAAA clade</taxon>
        <taxon>indigoferoid/millettioid clade</taxon>
        <taxon>Phaseoleae</taxon>
        <taxon>Canavalia</taxon>
    </lineage>
</organism>
<proteinExistence type="predicted"/>
<evidence type="ECO:0000313" key="1">
    <source>
        <dbReference type="EMBL" id="KAK7344814.1"/>
    </source>
</evidence>
<dbReference type="EMBL" id="JAYMYQ010000003">
    <property type="protein sequence ID" value="KAK7344814.1"/>
    <property type="molecule type" value="Genomic_DNA"/>
</dbReference>
<sequence>MGIASWTKLQEAISRDSQQRESPKIRMNKVLVKKKILKLICMPSRAKASKVIHREILFLCKNLQGLKEERSKGFRRKGESKLKGNFQRICHNFGL</sequence>
<evidence type="ECO:0000313" key="2">
    <source>
        <dbReference type="Proteomes" id="UP001367508"/>
    </source>
</evidence>
<dbReference type="AlphaFoldDB" id="A0AAN9M280"/>